<evidence type="ECO:0000256" key="4">
    <source>
        <dbReference type="PIRSR" id="PIRSR006806-1"/>
    </source>
</evidence>
<accession>A0AAU7JCG4</accession>
<keyword evidence="5" id="KW-0460">Magnesium</keyword>
<keyword evidence="6" id="KW-0436">Ligase</keyword>
<dbReference type="PIRSF" id="PIRSF006806">
    <property type="entry name" value="FTHF_cligase"/>
    <property type="match status" value="1"/>
</dbReference>
<dbReference type="InterPro" id="IPR002698">
    <property type="entry name" value="FTHF_cligase"/>
</dbReference>
<proteinExistence type="inferred from homology"/>
<dbReference type="AlphaFoldDB" id="A0AAU7JCG4"/>
<dbReference type="InterPro" id="IPR024185">
    <property type="entry name" value="FTHF_cligase-like_sf"/>
</dbReference>
<reference evidence="6" key="1">
    <citation type="submission" date="2024-05" db="EMBL/GenBank/DDBJ databases">
        <authorList>
            <person name="Kim S."/>
            <person name="Heo J."/>
            <person name="Choi H."/>
            <person name="Choi Y."/>
            <person name="Kwon S.-W."/>
            <person name="Kim Y."/>
        </authorList>
    </citation>
    <scope>NUCLEOTIDE SEQUENCE</scope>
    <source>
        <strain evidence="6">KACC 23698</strain>
    </source>
</reference>
<dbReference type="GO" id="GO:0030272">
    <property type="term" value="F:5-formyltetrahydrofolate cyclo-ligase activity"/>
    <property type="evidence" value="ECO:0007669"/>
    <property type="project" value="UniProtKB-EC"/>
</dbReference>
<comment type="similarity">
    <text evidence="1 5">Belongs to the 5-formyltetrahydrofolate cyclo-ligase family.</text>
</comment>
<evidence type="ECO:0000256" key="3">
    <source>
        <dbReference type="ARBA" id="ARBA00022840"/>
    </source>
</evidence>
<feature type="binding site" evidence="4">
    <location>
        <begin position="131"/>
        <end position="139"/>
    </location>
    <ligand>
        <name>ATP</name>
        <dbReference type="ChEBI" id="CHEBI:30616"/>
    </ligand>
</feature>
<evidence type="ECO:0000256" key="1">
    <source>
        <dbReference type="ARBA" id="ARBA00010638"/>
    </source>
</evidence>
<name>A0AAU7JCG4_9HYPH</name>
<keyword evidence="2 4" id="KW-0547">Nucleotide-binding</keyword>
<organism evidence="6">
    <name type="scientific">Alsobacter sp. KACC 23698</name>
    <dbReference type="NCBI Taxonomy" id="3149229"/>
    <lineage>
        <taxon>Bacteria</taxon>
        <taxon>Pseudomonadati</taxon>
        <taxon>Pseudomonadota</taxon>
        <taxon>Alphaproteobacteria</taxon>
        <taxon>Hyphomicrobiales</taxon>
        <taxon>Alsobacteraceae</taxon>
        <taxon>Alsobacter</taxon>
    </lineage>
</organism>
<dbReference type="PANTHER" id="PTHR23407:SF1">
    <property type="entry name" value="5-FORMYLTETRAHYDROFOLATE CYCLO-LIGASE"/>
    <property type="match status" value="1"/>
</dbReference>
<evidence type="ECO:0000313" key="6">
    <source>
        <dbReference type="EMBL" id="XBO37885.1"/>
    </source>
</evidence>
<protein>
    <recommendedName>
        <fullName evidence="5">5-formyltetrahydrofolate cyclo-ligase</fullName>
        <ecNumber evidence="5">6.3.3.2</ecNumber>
    </recommendedName>
</protein>
<dbReference type="InterPro" id="IPR037171">
    <property type="entry name" value="NagB/RpiA_transferase-like"/>
</dbReference>
<dbReference type="PANTHER" id="PTHR23407">
    <property type="entry name" value="ATPASE INHIBITOR/5-FORMYLTETRAHYDROFOLATE CYCLO-LIGASE"/>
    <property type="match status" value="1"/>
</dbReference>
<evidence type="ECO:0000256" key="5">
    <source>
        <dbReference type="RuleBase" id="RU361279"/>
    </source>
</evidence>
<dbReference type="RefSeq" id="WP_406854713.1">
    <property type="nucleotide sequence ID" value="NZ_CP157484.1"/>
</dbReference>
<dbReference type="GO" id="GO:0009396">
    <property type="term" value="P:folic acid-containing compound biosynthetic process"/>
    <property type="evidence" value="ECO:0007669"/>
    <property type="project" value="TreeGrafter"/>
</dbReference>
<dbReference type="EC" id="6.3.3.2" evidence="5"/>
<dbReference type="GO" id="GO:0005524">
    <property type="term" value="F:ATP binding"/>
    <property type="evidence" value="ECO:0007669"/>
    <property type="project" value="UniProtKB-KW"/>
</dbReference>
<feature type="binding site" evidence="4">
    <location>
        <begin position="7"/>
        <end position="11"/>
    </location>
    <ligand>
        <name>ATP</name>
        <dbReference type="ChEBI" id="CHEBI:30616"/>
    </ligand>
</feature>
<gene>
    <name evidence="6" type="ORF">ABEG18_19500</name>
</gene>
<dbReference type="SUPFAM" id="SSF100950">
    <property type="entry name" value="NagB/RpiA/CoA transferase-like"/>
    <property type="match status" value="1"/>
</dbReference>
<keyword evidence="5" id="KW-0479">Metal-binding</keyword>
<dbReference type="Gene3D" id="3.40.50.10420">
    <property type="entry name" value="NagB/RpiA/CoA transferase-like"/>
    <property type="match status" value="1"/>
</dbReference>
<sequence>MTLTLDKAAIRQDILGRRDALHEGDRARMSAALAAHALPFRAEIHAGPVSGFWPIRSEIDPRPLMEAFAAHGARLCLPVVRKSGLTFRAYRPGDALVRAGFGLSEPGEDAPEVRPRLMLVPLAAFDRRGDRIGYGAGYYDRAIARFTADGGPLTTVGLAFSMQEVDRVPTELHDRRLDWIVTESEVIRATLV</sequence>
<dbReference type="GO" id="GO:0046872">
    <property type="term" value="F:metal ion binding"/>
    <property type="evidence" value="ECO:0007669"/>
    <property type="project" value="UniProtKB-KW"/>
</dbReference>
<dbReference type="GO" id="GO:0035999">
    <property type="term" value="P:tetrahydrofolate interconversion"/>
    <property type="evidence" value="ECO:0007669"/>
    <property type="project" value="TreeGrafter"/>
</dbReference>
<dbReference type="Pfam" id="PF01812">
    <property type="entry name" value="5-FTHF_cyc-lig"/>
    <property type="match status" value="1"/>
</dbReference>
<dbReference type="NCBIfam" id="TIGR02727">
    <property type="entry name" value="MTHFS_bact"/>
    <property type="match status" value="1"/>
</dbReference>
<feature type="binding site" evidence="4">
    <location>
        <position position="58"/>
    </location>
    <ligand>
        <name>substrate</name>
    </ligand>
</feature>
<dbReference type="EMBL" id="CP157484">
    <property type="protein sequence ID" value="XBO37885.1"/>
    <property type="molecule type" value="Genomic_DNA"/>
</dbReference>
<comment type="catalytic activity">
    <reaction evidence="5">
        <text>(6S)-5-formyl-5,6,7,8-tetrahydrofolate + ATP = (6R)-5,10-methenyltetrahydrofolate + ADP + phosphate</text>
        <dbReference type="Rhea" id="RHEA:10488"/>
        <dbReference type="ChEBI" id="CHEBI:30616"/>
        <dbReference type="ChEBI" id="CHEBI:43474"/>
        <dbReference type="ChEBI" id="CHEBI:57455"/>
        <dbReference type="ChEBI" id="CHEBI:57457"/>
        <dbReference type="ChEBI" id="CHEBI:456216"/>
        <dbReference type="EC" id="6.3.3.2"/>
    </reaction>
</comment>
<comment type="cofactor">
    <cofactor evidence="5">
        <name>Mg(2+)</name>
        <dbReference type="ChEBI" id="CHEBI:18420"/>
    </cofactor>
</comment>
<keyword evidence="3 4" id="KW-0067">ATP-binding</keyword>
<evidence type="ECO:0000256" key="2">
    <source>
        <dbReference type="ARBA" id="ARBA00022741"/>
    </source>
</evidence>